<dbReference type="EC" id="5.1.1.7" evidence="3 8"/>
<feature type="active site" evidence="9">
    <location>
        <position position="90"/>
    </location>
</feature>
<dbReference type="Pfam" id="PF01678">
    <property type="entry name" value="DAP_epimerase"/>
    <property type="match status" value="2"/>
</dbReference>
<comment type="similarity">
    <text evidence="2 8">Belongs to the diaminopimelate epimerase family.</text>
</comment>
<feature type="binding site" evidence="8">
    <location>
        <position position="195"/>
    </location>
    <ligand>
        <name>substrate</name>
    </ligand>
</feature>
<dbReference type="PANTHER" id="PTHR31689">
    <property type="entry name" value="DIAMINOPIMELATE EPIMERASE, CHLOROPLASTIC"/>
    <property type="match status" value="1"/>
</dbReference>
<evidence type="ECO:0000256" key="1">
    <source>
        <dbReference type="ARBA" id="ARBA00005196"/>
    </source>
</evidence>
<dbReference type="InterPro" id="IPR001653">
    <property type="entry name" value="DAP_epimerase_DapF"/>
</dbReference>
<feature type="site" description="Could be important to modulate the pK values of the two catalytic cysteine residues" evidence="8">
    <location>
        <position position="165"/>
    </location>
</feature>
<keyword evidence="6 8" id="KW-0413">Isomerase</keyword>
<evidence type="ECO:0000256" key="7">
    <source>
        <dbReference type="ARBA" id="ARBA00051712"/>
    </source>
</evidence>
<feature type="binding site" evidence="8">
    <location>
        <position position="15"/>
    </location>
    <ligand>
        <name>substrate</name>
    </ligand>
</feature>
<gene>
    <name evidence="8" type="primary">dapF</name>
    <name evidence="10" type="ORF">AVDCRST_MAG46-641</name>
</gene>
<dbReference type="Gene3D" id="3.10.310.10">
    <property type="entry name" value="Diaminopimelate Epimerase, Chain A, domain 1"/>
    <property type="match status" value="2"/>
</dbReference>
<comment type="pathway">
    <text evidence="1 8">Amino-acid biosynthesis; L-lysine biosynthesis via DAP pathway; DL-2,6-diaminopimelate from LL-2,6-diaminopimelate: step 1/1.</text>
</comment>
<feature type="binding site" evidence="8">
    <location>
        <begin position="213"/>
        <end position="214"/>
    </location>
    <ligand>
        <name>substrate</name>
    </ligand>
</feature>
<evidence type="ECO:0000256" key="6">
    <source>
        <dbReference type="ARBA" id="ARBA00023235"/>
    </source>
</evidence>
<evidence type="ECO:0000256" key="2">
    <source>
        <dbReference type="ARBA" id="ARBA00010219"/>
    </source>
</evidence>
<evidence type="ECO:0000256" key="3">
    <source>
        <dbReference type="ARBA" id="ARBA00013080"/>
    </source>
</evidence>
<feature type="binding site" evidence="8">
    <location>
        <begin position="91"/>
        <end position="92"/>
    </location>
    <ligand>
        <name>substrate</name>
    </ligand>
</feature>
<comment type="function">
    <text evidence="8">Catalyzes the stereoinversion of LL-2,6-diaminopimelate (L,L-DAP) to meso-diaminopimelate (meso-DAP), a precursor of L-lysine and an essential component of the bacterial peptidoglycan.</text>
</comment>
<dbReference type="EMBL" id="CADCUD010000051">
    <property type="protein sequence ID" value="CAA9318146.1"/>
    <property type="molecule type" value="Genomic_DNA"/>
</dbReference>
<keyword evidence="8" id="KW-0963">Cytoplasm</keyword>
<dbReference type="GO" id="GO:0005829">
    <property type="term" value="C:cytosol"/>
    <property type="evidence" value="ECO:0007669"/>
    <property type="project" value="TreeGrafter"/>
</dbReference>
<feature type="active site" description="Proton donor" evidence="8">
    <location>
        <position position="90"/>
    </location>
</feature>
<evidence type="ECO:0000256" key="9">
    <source>
        <dbReference type="PROSITE-ProRule" id="PRU10125"/>
    </source>
</evidence>
<organism evidence="10">
    <name type="scientific">uncultured Nocardioidaceae bacterium</name>
    <dbReference type="NCBI Taxonomy" id="253824"/>
    <lineage>
        <taxon>Bacteria</taxon>
        <taxon>Bacillati</taxon>
        <taxon>Actinomycetota</taxon>
        <taxon>Actinomycetes</taxon>
        <taxon>Propionibacteriales</taxon>
        <taxon>Nocardioidaceae</taxon>
        <taxon>environmental samples</taxon>
    </lineage>
</organism>
<protein>
    <recommendedName>
        <fullName evidence="3 8">Diaminopimelate epimerase</fullName>
        <shortName evidence="8">DAP epimerase</shortName>
        <ecNumber evidence="3 8">5.1.1.7</ecNumber>
    </recommendedName>
    <alternativeName>
        <fullName evidence="8">PLP-independent amino acid racemase</fullName>
    </alternativeName>
</protein>
<sequence length="281" mass="29559">MSDHFGWVKGHGTRNDFLLLPDVDNGVHGDLDPALVRALCDRRGGLGADGVLRVVRSDAYGDPHAQAAAAAGALWFMDYRNADGSLSEMCGNGIRVFARYLAYAGLVNEVDRVPIGTRDGIKTATFCPDGSIRIDMGDVRVLGTVEVGVGARRWSALKVDVGNPHAVAVVDSLDDAGPLDEAPEHDPADYRDGVNVEFVVRTGERSVAMRVHERGSGETQSCGTGVVAVAAAMASLDGLDPPVDLDVRVPGGDLLVRLRTDGGADLVGPAVLVAQGTWPLR</sequence>
<dbReference type="HAMAP" id="MF_00197">
    <property type="entry name" value="DAP_epimerase"/>
    <property type="match status" value="1"/>
</dbReference>
<dbReference type="InterPro" id="IPR018510">
    <property type="entry name" value="DAP_epimerase_AS"/>
</dbReference>
<evidence type="ECO:0000256" key="8">
    <source>
        <dbReference type="HAMAP-Rule" id="MF_00197"/>
    </source>
</evidence>
<name>A0A6J4KXP6_9ACTN</name>
<dbReference type="GO" id="GO:0008837">
    <property type="term" value="F:diaminopimelate epimerase activity"/>
    <property type="evidence" value="ECO:0007669"/>
    <property type="project" value="UniProtKB-UniRule"/>
</dbReference>
<dbReference type="PANTHER" id="PTHR31689:SF0">
    <property type="entry name" value="DIAMINOPIMELATE EPIMERASE"/>
    <property type="match status" value="1"/>
</dbReference>
<comment type="caution">
    <text evidence="8">Lacks conserved residue(s) required for the propagation of feature annotation.</text>
</comment>
<evidence type="ECO:0000313" key="10">
    <source>
        <dbReference type="EMBL" id="CAA9318146.1"/>
    </source>
</evidence>
<proteinExistence type="inferred from homology"/>
<accession>A0A6J4KXP6</accession>
<feature type="binding site" evidence="8">
    <location>
        <position position="81"/>
    </location>
    <ligand>
        <name>substrate</name>
    </ligand>
</feature>
<dbReference type="SUPFAM" id="SSF54506">
    <property type="entry name" value="Diaminopimelate epimerase-like"/>
    <property type="match status" value="2"/>
</dbReference>
<reference evidence="10" key="1">
    <citation type="submission" date="2020-02" db="EMBL/GenBank/DDBJ databases">
        <authorList>
            <person name="Meier V. D."/>
        </authorList>
    </citation>
    <scope>NUCLEOTIDE SEQUENCE</scope>
    <source>
        <strain evidence="10">AVDCRST_MAG46</strain>
    </source>
</reference>
<feature type="binding site" evidence="8">
    <location>
        <begin position="223"/>
        <end position="224"/>
    </location>
    <ligand>
        <name>substrate</name>
    </ligand>
</feature>
<dbReference type="AlphaFoldDB" id="A0A6J4KXP6"/>
<evidence type="ECO:0000256" key="5">
    <source>
        <dbReference type="ARBA" id="ARBA00023154"/>
    </source>
</evidence>
<feature type="binding site" evidence="8">
    <location>
        <position position="163"/>
    </location>
    <ligand>
        <name>substrate</name>
    </ligand>
</feature>
<comment type="subcellular location">
    <subcellularLocation>
        <location evidence="8">Cytoplasm</location>
    </subcellularLocation>
</comment>
<dbReference type="NCBIfam" id="TIGR00652">
    <property type="entry name" value="DapF"/>
    <property type="match status" value="1"/>
</dbReference>
<comment type="subunit">
    <text evidence="8">Homodimer.</text>
</comment>
<keyword evidence="4 8" id="KW-0028">Amino-acid biosynthesis</keyword>
<feature type="active site" description="Proton acceptor" evidence="8">
    <location>
        <position position="222"/>
    </location>
</feature>
<dbReference type="GO" id="GO:0009089">
    <property type="term" value="P:lysine biosynthetic process via diaminopimelate"/>
    <property type="evidence" value="ECO:0007669"/>
    <property type="project" value="UniProtKB-UniRule"/>
</dbReference>
<dbReference type="UniPathway" id="UPA00034">
    <property type="reaction ID" value="UER00025"/>
</dbReference>
<feature type="site" description="Could be important to modulate the pK values of the two catalytic cysteine residues" evidence="8">
    <location>
        <position position="213"/>
    </location>
</feature>
<keyword evidence="5 8" id="KW-0457">Lysine biosynthesis</keyword>
<comment type="catalytic activity">
    <reaction evidence="7 8">
        <text>(2S,6S)-2,6-diaminopimelate = meso-2,6-diaminopimelate</text>
        <dbReference type="Rhea" id="RHEA:15393"/>
        <dbReference type="ChEBI" id="CHEBI:57609"/>
        <dbReference type="ChEBI" id="CHEBI:57791"/>
        <dbReference type="EC" id="5.1.1.7"/>
    </reaction>
</comment>
<evidence type="ECO:0000256" key="4">
    <source>
        <dbReference type="ARBA" id="ARBA00022605"/>
    </source>
</evidence>
<dbReference type="PROSITE" id="PS01326">
    <property type="entry name" value="DAP_EPIMERASE"/>
    <property type="match status" value="1"/>
</dbReference>